<feature type="binding site" evidence="10">
    <location>
        <position position="353"/>
    </location>
    <ligand>
        <name>substrate</name>
    </ligand>
</feature>
<keyword evidence="2 10" id="KW-0808">Transferase</keyword>
<dbReference type="KEGG" id="fsy:FsymDg_4192"/>
<accession>F8AX09</accession>
<dbReference type="Proteomes" id="UP000001549">
    <property type="component" value="Chromosome"/>
</dbReference>
<dbReference type="PRINTS" id="PR00476">
    <property type="entry name" value="PHFRCTKINASE"/>
</dbReference>
<dbReference type="AlphaFoldDB" id="F8AX09"/>
<evidence type="ECO:0000313" key="13">
    <source>
        <dbReference type="Proteomes" id="UP000001549"/>
    </source>
</evidence>
<dbReference type="GO" id="GO:0046872">
    <property type="term" value="F:metal ion binding"/>
    <property type="evidence" value="ECO:0007669"/>
    <property type="project" value="UniProtKB-KW"/>
</dbReference>
<keyword evidence="6 10" id="KW-0067">ATP-binding</keyword>
<reference evidence="12 13" key="1">
    <citation type="submission" date="2011-05" db="EMBL/GenBank/DDBJ databases">
        <title>Complete sequence of chromosome of Frankia symbiont of Datisca glomerata.</title>
        <authorList>
            <consortium name="US DOE Joint Genome Institute"/>
            <person name="Lucas S."/>
            <person name="Han J."/>
            <person name="Lapidus A."/>
            <person name="Cheng J.-F."/>
            <person name="Goodwin L."/>
            <person name="Pitluck S."/>
            <person name="Peters L."/>
            <person name="Mikhailova N."/>
            <person name="Chertkov O."/>
            <person name="Teshima H."/>
            <person name="Han C."/>
            <person name="Tapia R."/>
            <person name="Land M."/>
            <person name="Hauser L."/>
            <person name="Kyrpides N."/>
            <person name="Ivanova N."/>
            <person name="Pagani I."/>
            <person name="Berry A."/>
            <person name="Pawlowski K."/>
            <person name="Persson T."/>
            <person name="Vanden Heuvel B."/>
            <person name="Benson D."/>
            <person name="Woyke T."/>
        </authorList>
    </citation>
    <scope>NUCLEOTIDE SEQUENCE [LARGE SCALE GENOMIC DNA]</scope>
    <source>
        <strain evidence="13">4085684</strain>
    </source>
</reference>
<dbReference type="PIRSF" id="PIRSF000534">
    <property type="entry name" value="PPi_PFK_TP0108"/>
    <property type="match status" value="1"/>
</dbReference>
<evidence type="ECO:0000256" key="8">
    <source>
        <dbReference type="ARBA" id="ARBA00023152"/>
    </source>
</evidence>
<gene>
    <name evidence="10" type="primary">pfkA</name>
    <name evidence="12" type="ordered locus">FsymDg_4192</name>
</gene>
<dbReference type="eggNOG" id="COG0205">
    <property type="taxonomic scope" value="Bacteria"/>
</dbReference>
<feature type="domain" description="Phosphofructokinase" evidence="11">
    <location>
        <begin position="124"/>
        <end position="435"/>
    </location>
</feature>
<feature type="binding site" evidence="10">
    <location>
        <position position="132"/>
    </location>
    <ligand>
        <name>ATP</name>
        <dbReference type="ChEBI" id="CHEBI:30616"/>
    </ligand>
</feature>
<comment type="cofactor">
    <cofactor evidence="1 10">
        <name>Mg(2+)</name>
        <dbReference type="ChEBI" id="CHEBI:18420"/>
    </cofactor>
</comment>
<dbReference type="HAMAP" id="MF_01981">
    <property type="entry name" value="Phosphofructokinase_II_X"/>
    <property type="match status" value="1"/>
</dbReference>
<keyword evidence="5 10" id="KW-0418">Kinase</keyword>
<evidence type="ECO:0000256" key="7">
    <source>
        <dbReference type="ARBA" id="ARBA00022842"/>
    </source>
</evidence>
<keyword evidence="8 10" id="KW-0324">Glycolysis</keyword>
<dbReference type="InterPro" id="IPR012004">
    <property type="entry name" value="PyroP-dep_PFK_TP0108"/>
</dbReference>
<dbReference type="EC" id="2.7.1.11" evidence="10"/>
<dbReference type="UniPathway" id="UPA00109">
    <property type="reaction ID" value="UER00182"/>
</dbReference>
<keyword evidence="13" id="KW-1185">Reference proteome</keyword>
<keyword evidence="4 10" id="KW-0547">Nucleotide-binding</keyword>
<dbReference type="Pfam" id="PF00365">
    <property type="entry name" value="PFK"/>
    <property type="match status" value="1"/>
</dbReference>
<dbReference type="InterPro" id="IPR000023">
    <property type="entry name" value="Phosphofructokinase_dom"/>
</dbReference>
<evidence type="ECO:0000256" key="6">
    <source>
        <dbReference type="ARBA" id="ARBA00022840"/>
    </source>
</evidence>
<dbReference type="EMBL" id="CP002801">
    <property type="protein sequence ID" value="AEH11457.1"/>
    <property type="molecule type" value="Genomic_DNA"/>
</dbReference>
<feature type="binding site" evidence="10">
    <location>
        <begin position="410"/>
        <end position="413"/>
    </location>
    <ligand>
        <name>substrate</name>
    </ligand>
</feature>
<dbReference type="HOGENOM" id="CLU_020655_7_4_11"/>
<dbReference type="InterPro" id="IPR022953">
    <property type="entry name" value="ATP_PFK"/>
</dbReference>
<comment type="subunit">
    <text evidence="10">Homodimer.</text>
</comment>
<evidence type="ECO:0000313" key="12">
    <source>
        <dbReference type="EMBL" id="AEH11457.1"/>
    </source>
</evidence>
<organism evidence="12 13">
    <name type="scientific">Candidatus Protofrankia datiscae</name>
    <dbReference type="NCBI Taxonomy" id="2716812"/>
    <lineage>
        <taxon>Bacteria</taxon>
        <taxon>Bacillati</taxon>
        <taxon>Actinomycetota</taxon>
        <taxon>Actinomycetes</taxon>
        <taxon>Frankiales</taxon>
        <taxon>Frankiaceae</taxon>
        <taxon>Protofrankia</taxon>
    </lineage>
</organism>
<comment type="catalytic activity">
    <reaction evidence="9 10">
        <text>beta-D-fructose 6-phosphate + ATP = beta-D-fructose 1,6-bisphosphate + ADP + H(+)</text>
        <dbReference type="Rhea" id="RHEA:16109"/>
        <dbReference type="ChEBI" id="CHEBI:15378"/>
        <dbReference type="ChEBI" id="CHEBI:30616"/>
        <dbReference type="ChEBI" id="CHEBI:32966"/>
        <dbReference type="ChEBI" id="CHEBI:57634"/>
        <dbReference type="ChEBI" id="CHEBI:456216"/>
        <dbReference type="EC" id="2.7.1.11"/>
    </reaction>
</comment>
<dbReference type="InterPro" id="IPR035966">
    <property type="entry name" value="PKF_sf"/>
</dbReference>
<evidence type="ECO:0000256" key="5">
    <source>
        <dbReference type="ARBA" id="ARBA00022777"/>
    </source>
</evidence>
<dbReference type="GO" id="GO:0003872">
    <property type="term" value="F:6-phosphofructokinase activity"/>
    <property type="evidence" value="ECO:0007669"/>
    <property type="project" value="UniProtKB-UniRule"/>
</dbReference>
<feature type="binding site" evidence="10">
    <location>
        <begin position="223"/>
        <end position="226"/>
    </location>
    <ligand>
        <name>ATP</name>
        <dbReference type="ChEBI" id="CHEBI:30616"/>
    </ligand>
</feature>
<evidence type="ECO:0000259" key="11">
    <source>
        <dbReference type="Pfam" id="PF00365"/>
    </source>
</evidence>
<feature type="binding site" evidence="10">
    <location>
        <begin position="297"/>
        <end position="299"/>
    </location>
    <ligand>
        <name>substrate</name>
    </ligand>
</feature>
<dbReference type="NCBIfam" id="NF005301">
    <property type="entry name" value="PRK06830.1"/>
    <property type="match status" value="1"/>
</dbReference>
<sequence>MCRKFGWRTGCFVGRSAAGKPAGARGLGPGVAGDVLLVAEGVLLMDDVPDASVRVLGPCRIASPLAPLIDDKRTTQHYVDEDDRVLLDDTLSMVTQRDVSLDSLPGFEPAGPRRKIFFDPSKTRVGIVTCGGLCPGLNDVIRGLVLELTSHYGVTRIFGFRNGYQGFIARYAHSVLDLTPDLVSTINENGGTILGTSRGQQDPEEIVDCLERMSITILFVVGGDGSLRGALEIGRVARERGDKIAVVGVPKTIDNDVPYIDQSFGFQTAFSKASESIRAAHVEAMSSPNGIGVVKLMGRHSGFLACYASLANSDADVVLVPEVPFTFEGGGGLLRFLHRRVEERGHAVVVVAEGAGQDLLAREEAGTPQGSDASGNVKLRDVGKLLTRRITDHFTAANMEVNLKYIDPSYVIRSVPANPYDSVYCIRLSHAAVHAAMSGRTEVIVGRWRRRFVHVPITMAISHRSQVDPAGDLWLSVLEATGQPVQFR</sequence>
<comment type="similarity">
    <text evidence="10">Belongs to the phosphofructokinase type A (PFKA) family. PPi-dependent PFK group II subfamily. Atypical ATP-dependent clade 'X' sub-subfamily.</text>
</comment>
<dbReference type="GO" id="GO:0005524">
    <property type="term" value="F:ATP binding"/>
    <property type="evidence" value="ECO:0007669"/>
    <property type="project" value="UniProtKB-KW"/>
</dbReference>
<evidence type="ECO:0000256" key="4">
    <source>
        <dbReference type="ARBA" id="ARBA00022741"/>
    </source>
</evidence>
<feature type="active site" description="Proton acceptor" evidence="10">
    <location>
        <position position="254"/>
    </location>
</feature>
<dbReference type="FunFam" id="3.40.50.450:FF:000002">
    <property type="entry name" value="ATP-dependent 6-phosphofructokinase"/>
    <property type="match status" value="1"/>
</dbReference>
<evidence type="ECO:0000256" key="9">
    <source>
        <dbReference type="ARBA" id="ARBA00048070"/>
    </source>
</evidence>
<comment type="function">
    <text evidence="10">Catalyzes the phosphorylation of D-fructose 6-phosphate to fructose 1,6-bisphosphate by ATP, the first committing step of glycolysis.</text>
</comment>
<protein>
    <recommendedName>
        <fullName evidence="10">ATP-dependent 6-phosphofructokinase</fullName>
        <shortName evidence="10">ATP-PFK</shortName>
        <shortName evidence="10">Phosphofructokinase</shortName>
        <ecNumber evidence="10">2.7.1.11</ecNumber>
    </recommendedName>
    <alternativeName>
        <fullName evidence="10">Phosphohexokinase</fullName>
    </alternativeName>
</protein>
<dbReference type="STRING" id="656024.FsymDg_4192"/>
<comment type="subcellular location">
    <subcellularLocation>
        <location evidence="10">Cytoplasm</location>
    </subcellularLocation>
</comment>
<proteinExistence type="inferred from homology"/>
<feature type="binding site" evidence="10">
    <location>
        <position position="224"/>
    </location>
    <ligand>
        <name>Mg(2+)</name>
        <dbReference type="ChEBI" id="CHEBI:18420"/>
        <note>catalytic</note>
    </ligand>
</feature>
<keyword evidence="10" id="KW-0963">Cytoplasm</keyword>
<keyword evidence="3 10" id="KW-0479">Metal-binding</keyword>
<evidence type="ECO:0000256" key="3">
    <source>
        <dbReference type="ARBA" id="ARBA00022723"/>
    </source>
</evidence>
<feature type="binding site" evidence="10">
    <location>
        <begin position="198"/>
        <end position="199"/>
    </location>
    <ligand>
        <name>ATP</name>
        <dbReference type="ChEBI" id="CHEBI:30616"/>
    </ligand>
</feature>
<evidence type="ECO:0000256" key="10">
    <source>
        <dbReference type="HAMAP-Rule" id="MF_01981"/>
    </source>
</evidence>
<comment type="pathway">
    <text evidence="10">Carbohydrate degradation; glycolysis; D-glyceraldehyde 3-phosphate and glycerone phosphate from D-glucose: step 3/4.</text>
</comment>
<evidence type="ECO:0000256" key="2">
    <source>
        <dbReference type="ARBA" id="ARBA00022679"/>
    </source>
</evidence>
<feature type="binding site" evidence="10">
    <location>
        <begin position="252"/>
        <end position="254"/>
    </location>
    <ligand>
        <name>substrate</name>
    </ligand>
</feature>
<keyword evidence="7 10" id="KW-0460">Magnesium</keyword>
<dbReference type="GO" id="GO:0006002">
    <property type="term" value="P:fructose 6-phosphate metabolic process"/>
    <property type="evidence" value="ECO:0007669"/>
    <property type="project" value="InterPro"/>
</dbReference>
<name>F8AX09_9ACTN</name>
<dbReference type="PANTHER" id="PTHR45770">
    <property type="entry name" value="ATP-DEPENDENT 6-PHOSPHOFRUCTOKINASE 1"/>
    <property type="match status" value="1"/>
</dbReference>
<evidence type="ECO:0000256" key="1">
    <source>
        <dbReference type="ARBA" id="ARBA00001946"/>
    </source>
</evidence>
<dbReference type="GO" id="GO:0005737">
    <property type="term" value="C:cytoplasm"/>
    <property type="evidence" value="ECO:0007669"/>
    <property type="project" value="UniProtKB-SubCell"/>
</dbReference>
<feature type="site" description="Important for substrate specificity; cannot use PPi as phosphoryl donor" evidence="10">
    <location>
        <position position="225"/>
    </location>
</feature>
<dbReference type="Gene3D" id="3.40.50.450">
    <property type="match status" value="1"/>
</dbReference>
<dbReference type="InterPro" id="IPR050929">
    <property type="entry name" value="PFKA"/>
</dbReference>
<dbReference type="SUPFAM" id="SSF53784">
    <property type="entry name" value="Phosphofructokinase"/>
    <property type="match status" value="1"/>
</dbReference>